<comment type="caution">
    <text evidence="1">The sequence shown here is derived from an EMBL/GenBank/DDBJ whole genome shotgun (WGS) entry which is preliminary data.</text>
</comment>
<evidence type="ECO:0000313" key="1">
    <source>
        <dbReference type="EMBL" id="MFD1196556.1"/>
    </source>
</evidence>
<reference evidence="2" key="1">
    <citation type="journal article" date="2019" name="Int. J. Syst. Evol. Microbiol.">
        <title>The Global Catalogue of Microorganisms (GCM) 10K type strain sequencing project: providing services to taxonomists for standard genome sequencing and annotation.</title>
        <authorList>
            <consortium name="The Broad Institute Genomics Platform"/>
            <consortium name="The Broad Institute Genome Sequencing Center for Infectious Disease"/>
            <person name="Wu L."/>
            <person name="Ma J."/>
        </authorList>
    </citation>
    <scope>NUCLEOTIDE SEQUENCE [LARGE SCALE GENOMIC DNA]</scope>
    <source>
        <strain evidence="2">CCUG 55328</strain>
    </source>
</reference>
<organism evidence="1 2">
    <name type="scientific">Seohaeicola saemankumensis</name>
    <dbReference type="NCBI Taxonomy" id="481181"/>
    <lineage>
        <taxon>Bacteria</taxon>
        <taxon>Pseudomonadati</taxon>
        <taxon>Pseudomonadota</taxon>
        <taxon>Alphaproteobacteria</taxon>
        <taxon>Rhodobacterales</taxon>
        <taxon>Roseobacteraceae</taxon>
        <taxon>Seohaeicola</taxon>
    </lineage>
</organism>
<gene>
    <name evidence="1" type="ORF">ACFQ3C_17960</name>
</gene>
<keyword evidence="2" id="KW-1185">Reference proteome</keyword>
<evidence type="ECO:0000313" key="2">
    <source>
        <dbReference type="Proteomes" id="UP001597151"/>
    </source>
</evidence>
<proteinExistence type="predicted"/>
<dbReference type="EMBL" id="JBHTKR010000008">
    <property type="protein sequence ID" value="MFD1196556.1"/>
    <property type="molecule type" value="Genomic_DNA"/>
</dbReference>
<dbReference type="RefSeq" id="WP_380794793.1">
    <property type="nucleotide sequence ID" value="NZ_JBHTKR010000008.1"/>
</dbReference>
<accession>A0ABW3TKQ0</accession>
<dbReference type="Proteomes" id="UP001597151">
    <property type="component" value="Unassembled WGS sequence"/>
</dbReference>
<protein>
    <submittedName>
        <fullName evidence="1">Uncharacterized protein</fullName>
    </submittedName>
</protein>
<name>A0ABW3TKQ0_9RHOB</name>
<sequence length="164" mass="18300">MDSFRSLLVIGTLSAVLALGFFWGVPTRCVQLPNGLNIGKQALIDLNRPYFRPDIVPKFDNGRSLLPGDAWPFYATETTVHGLALEADPEDDFWFAWREDTGLVLKAEDPALYEKLVSEAGAPMGNKGINVVGSHMVMMELKRRPEYTDQTCRNRWLVVGTGDL</sequence>